<evidence type="ECO:0000256" key="2">
    <source>
        <dbReference type="ARBA" id="ARBA00005194"/>
    </source>
</evidence>
<keyword evidence="10 14" id="KW-0472">Membrane</keyword>
<dbReference type="EC" id="4.2.1.134" evidence="4 14"/>
<evidence type="ECO:0000256" key="9">
    <source>
        <dbReference type="ARBA" id="ARBA00023098"/>
    </source>
</evidence>
<dbReference type="AlphaFoldDB" id="E1Z9Z9"/>
<dbReference type="UniPathway" id="UPA00094"/>
<evidence type="ECO:0000256" key="14">
    <source>
        <dbReference type="RuleBase" id="RU363109"/>
    </source>
</evidence>
<evidence type="ECO:0000256" key="4">
    <source>
        <dbReference type="ARBA" id="ARBA00013122"/>
    </source>
</evidence>
<dbReference type="GO" id="GO:0102158">
    <property type="term" value="F:very-long-chain (3R)-3-hydroxyacyl-CoA dehydratase activity"/>
    <property type="evidence" value="ECO:0007669"/>
    <property type="project" value="UniProtKB-EC"/>
</dbReference>
<accession>E1Z9Z9</accession>
<dbReference type="GeneID" id="17356886"/>
<gene>
    <name evidence="15" type="ORF">CHLNCDRAFT_143333</name>
</gene>
<dbReference type="GO" id="GO:0042761">
    <property type="term" value="P:very long-chain fatty acid biosynthetic process"/>
    <property type="evidence" value="ECO:0007669"/>
    <property type="project" value="TreeGrafter"/>
</dbReference>
<dbReference type="PANTHER" id="PTHR11035">
    <property type="entry name" value="VERY-LONG-CHAIN (3R)-3-HYDROXYACYL-COA DEHYDRATASE"/>
    <property type="match status" value="1"/>
</dbReference>
<keyword evidence="5 14" id="KW-0444">Lipid biosynthesis</keyword>
<comment type="similarity">
    <text evidence="3 14">Belongs to the very long-chain fatty acids dehydratase HACD family.</text>
</comment>
<evidence type="ECO:0000256" key="3">
    <source>
        <dbReference type="ARBA" id="ARBA00007811"/>
    </source>
</evidence>
<keyword evidence="11 14" id="KW-0275">Fatty acid biosynthesis</keyword>
<keyword evidence="7 14" id="KW-0276">Fatty acid metabolism</keyword>
<keyword evidence="16" id="KW-1185">Reference proteome</keyword>
<evidence type="ECO:0000256" key="11">
    <source>
        <dbReference type="ARBA" id="ARBA00023160"/>
    </source>
</evidence>
<dbReference type="STRING" id="554065.E1Z9Z9"/>
<dbReference type="GO" id="GO:0030497">
    <property type="term" value="P:fatty acid elongation"/>
    <property type="evidence" value="ECO:0007669"/>
    <property type="project" value="TreeGrafter"/>
</dbReference>
<comment type="pathway">
    <text evidence="2 14">Lipid metabolism; fatty acid biosynthesis.</text>
</comment>
<dbReference type="InParanoid" id="E1Z9Z9"/>
<dbReference type="EMBL" id="GL433839">
    <property type="protein sequence ID" value="EFN57865.1"/>
    <property type="molecule type" value="Genomic_DNA"/>
</dbReference>
<dbReference type="OMA" id="FHYLIVQ"/>
<evidence type="ECO:0000256" key="1">
    <source>
        <dbReference type="ARBA" id="ARBA00004141"/>
    </source>
</evidence>
<dbReference type="RefSeq" id="XP_005849967.1">
    <property type="nucleotide sequence ID" value="XM_005849905.1"/>
</dbReference>
<evidence type="ECO:0000256" key="6">
    <source>
        <dbReference type="ARBA" id="ARBA00022692"/>
    </source>
</evidence>
<evidence type="ECO:0000313" key="16">
    <source>
        <dbReference type="Proteomes" id="UP000008141"/>
    </source>
</evidence>
<evidence type="ECO:0000256" key="13">
    <source>
        <dbReference type="ARBA" id="ARBA00036671"/>
    </source>
</evidence>
<keyword evidence="14" id="KW-0256">Endoplasmic reticulum</keyword>
<name>E1Z9Z9_CHLVA</name>
<evidence type="ECO:0000256" key="8">
    <source>
        <dbReference type="ARBA" id="ARBA00022989"/>
    </source>
</evidence>
<keyword evidence="9 14" id="KW-0443">Lipid metabolism</keyword>
<reference evidence="15 16" key="1">
    <citation type="journal article" date="2010" name="Plant Cell">
        <title>The Chlorella variabilis NC64A genome reveals adaptation to photosymbiosis, coevolution with viruses, and cryptic sex.</title>
        <authorList>
            <person name="Blanc G."/>
            <person name="Duncan G."/>
            <person name="Agarkova I."/>
            <person name="Borodovsky M."/>
            <person name="Gurnon J."/>
            <person name="Kuo A."/>
            <person name="Lindquist E."/>
            <person name="Lucas S."/>
            <person name="Pangilinan J."/>
            <person name="Polle J."/>
            <person name="Salamov A."/>
            <person name="Terry A."/>
            <person name="Yamada T."/>
            <person name="Dunigan D.D."/>
            <person name="Grigoriev I.V."/>
            <person name="Claverie J.M."/>
            <person name="Van Etten J.L."/>
        </authorList>
    </citation>
    <scope>NUCLEOTIDE SEQUENCE [LARGE SCALE GENOMIC DNA]</scope>
    <source>
        <strain evidence="15 16">NC64A</strain>
    </source>
</reference>
<dbReference type="eggNOG" id="KOG3187">
    <property type="taxonomic scope" value="Eukaryota"/>
</dbReference>
<dbReference type="Proteomes" id="UP000008141">
    <property type="component" value="Unassembled WGS sequence"/>
</dbReference>
<evidence type="ECO:0000313" key="15">
    <source>
        <dbReference type="EMBL" id="EFN57865.1"/>
    </source>
</evidence>
<dbReference type="GO" id="GO:0030148">
    <property type="term" value="P:sphingolipid biosynthetic process"/>
    <property type="evidence" value="ECO:0007669"/>
    <property type="project" value="TreeGrafter"/>
</dbReference>
<proteinExistence type="inferred from homology"/>
<keyword evidence="6 14" id="KW-0812">Transmembrane</keyword>
<keyword evidence="8 14" id="KW-1133">Transmembrane helix</keyword>
<dbReference type="InterPro" id="IPR007482">
    <property type="entry name" value="Tyr_Pase-like_PTPLA"/>
</dbReference>
<dbReference type="GO" id="GO:0005789">
    <property type="term" value="C:endoplasmic reticulum membrane"/>
    <property type="evidence" value="ECO:0007669"/>
    <property type="project" value="UniProtKB-SubCell"/>
</dbReference>
<feature type="transmembrane region" description="Helical" evidence="14">
    <location>
        <begin position="6"/>
        <end position="25"/>
    </location>
</feature>
<evidence type="ECO:0000256" key="10">
    <source>
        <dbReference type="ARBA" id="ARBA00023136"/>
    </source>
</evidence>
<evidence type="ECO:0000256" key="7">
    <source>
        <dbReference type="ARBA" id="ARBA00022832"/>
    </source>
</evidence>
<comment type="function">
    <text evidence="14">Catalyzes the third of the four reactions of the long-chain fatty acids elongation cycle. This endoplasmic reticulum-bound enzymatic process, allows the addition of two carbons to the chain of long- and very long-chain fatty acids/VLCFAs per cycle. This enzyme catalyzes the dehydration of the 3-hydroxyacyl-CoA intermediate into trans-2,3-enoyl-CoA, within each cycle of fatty acid elongation. Thereby, it participates to the production of VLCFAs of different chain lengths that are involved in multiple biological processes as precursors of membrane lipids and lipid mediators.</text>
</comment>
<dbReference type="OrthoDB" id="46988at2759"/>
<comment type="subcellular location">
    <subcellularLocation>
        <location evidence="14">Endoplasmic reticulum membrane</location>
        <topology evidence="14">Multi-pass membrane protein</topology>
    </subcellularLocation>
    <subcellularLocation>
        <location evidence="1">Membrane</location>
        <topology evidence="1">Multi-pass membrane protein</topology>
    </subcellularLocation>
</comment>
<evidence type="ECO:0000256" key="5">
    <source>
        <dbReference type="ARBA" id="ARBA00022516"/>
    </source>
</evidence>
<dbReference type="KEGG" id="cvr:CHLNCDRAFT_143333"/>
<feature type="transmembrane region" description="Helical" evidence="14">
    <location>
        <begin position="183"/>
        <end position="207"/>
    </location>
</feature>
<comment type="catalytic activity">
    <reaction evidence="13 14">
        <text>a very-long-chain (3R)-3-hydroxyacyl-CoA = a very-long-chain (2E)-enoyl-CoA + H2O</text>
        <dbReference type="Rhea" id="RHEA:45812"/>
        <dbReference type="ChEBI" id="CHEBI:15377"/>
        <dbReference type="ChEBI" id="CHEBI:83728"/>
        <dbReference type="ChEBI" id="CHEBI:85440"/>
        <dbReference type="EC" id="4.2.1.134"/>
    </reaction>
</comment>
<keyword evidence="12 14" id="KW-0456">Lyase</keyword>
<comment type="caution">
    <text evidence="14">Lacks conserved residue(s) required for the propagation of feature annotation.</text>
</comment>
<dbReference type="PANTHER" id="PTHR11035:SF3">
    <property type="entry name" value="VERY-LONG-CHAIN (3R)-3-HYDROXYACYL-COA DEHYDRATASE"/>
    <property type="match status" value="1"/>
</dbReference>
<organism evidence="16">
    <name type="scientific">Chlorella variabilis</name>
    <name type="common">Green alga</name>
    <dbReference type="NCBI Taxonomy" id="554065"/>
    <lineage>
        <taxon>Eukaryota</taxon>
        <taxon>Viridiplantae</taxon>
        <taxon>Chlorophyta</taxon>
        <taxon>core chlorophytes</taxon>
        <taxon>Trebouxiophyceae</taxon>
        <taxon>Chlorellales</taxon>
        <taxon>Chlorellaceae</taxon>
        <taxon>Chlorella clade</taxon>
        <taxon>Chlorella</taxon>
    </lineage>
</organism>
<dbReference type="FunCoup" id="E1Z9Z9">
    <property type="interactions" value="1250"/>
</dbReference>
<feature type="transmembrane region" description="Helical" evidence="14">
    <location>
        <begin position="149"/>
        <end position="171"/>
    </location>
</feature>
<evidence type="ECO:0000256" key="12">
    <source>
        <dbReference type="ARBA" id="ARBA00023239"/>
    </source>
</evidence>
<dbReference type="Pfam" id="PF04387">
    <property type="entry name" value="PTPLA"/>
    <property type="match status" value="1"/>
</dbReference>
<sequence length="227" mass="25932">MGVKSAYLFLYNTALCAAWAYVLVLTTRHSKTKGSNQERWDSIDTVWQAVEVPLKVAQTAAVMEVVHSAVGLVRSPVLITATQVASRLFVLWGVVDLVPEAHRRPLVLAQWGQTYLELSLLSLLVAWCCSEIIRYSFFAFKELGMQPYVLLWLRYTAFIVLYPLGVSSELAEMPNKFNFAFDYYWACWLVVLLYLPGFPQLYFYMLAQRRKVLRVGRISSSAKLKAQ</sequence>
<protein>
    <recommendedName>
        <fullName evidence="4 14">Very-long-chain (3R)-3-hydroxyacyl-CoA dehydratase</fullName>
        <ecNumber evidence="4 14">4.2.1.134</ecNumber>
    </recommendedName>
</protein>